<feature type="transmembrane region" description="Helical" evidence="6">
    <location>
        <begin position="84"/>
        <end position="105"/>
    </location>
</feature>
<evidence type="ECO:0000256" key="4">
    <source>
        <dbReference type="ARBA" id="ARBA00022989"/>
    </source>
</evidence>
<feature type="transmembrane region" description="Helical" evidence="6">
    <location>
        <begin position="469"/>
        <end position="492"/>
    </location>
</feature>
<protein>
    <recommendedName>
        <fullName evidence="9">Polysaccharide biosynthesis protein</fullName>
    </recommendedName>
</protein>
<feature type="transmembrane region" description="Helical" evidence="6">
    <location>
        <begin position="407"/>
        <end position="427"/>
    </location>
</feature>
<dbReference type="RefSeq" id="WP_143888517.1">
    <property type="nucleotide sequence ID" value="NZ_JBBNFC010000009.1"/>
</dbReference>
<feature type="transmembrane region" description="Helical" evidence="6">
    <location>
        <begin position="43"/>
        <end position="64"/>
    </location>
</feature>
<feature type="transmembrane region" description="Helical" evidence="6">
    <location>
        <begin position="250"/>
        <end position="269"/>
    </location>
</feature>
<keyword evidence="4 6" id="KW-1133">Transmembrane helix</keyword>
<feature type="transmembrane region" description="Helical" evidence="6">
    <location>
        <begin position="125"/>
        <end position="145"/>
    </location>
</feature>
<evidence type="ECO:0000256" key="5">
    <source>
        <dbReference type="ARBA" id="ARBA00023136"/>
    </source>
</evidence>
<dbReference type="Proteomes" id="UP000408523">
    <property type="component" value="Unassembled WGS sequence"/>
</dbReference>
<feature type="transmembrane region" description="Helical" evidence="6">
    <location>
        <begin position="12"/>
        <end position="31"/>
    </location>
</feature>
<dbReference type="InterPro" id="IPR050833">
    <property type="entry name" value="Poly_Biosynth_Transport"/>
</dbReference>
<dbReference type="PANTHER" id="PTHR30250:SF26">
    <property type="entry name" value="PSMA PROTEIN"/>
    <property type="match status" value="1"/>
</dbReference>
<feature type="transmembrane region" description="Helical" evidence="6">
    <location>
        <begin position="343"/>
        <end position="364"/>
    </location>
</feature>
<proteinExistence type="predicted"/>
<organism evidence="7 8">
    <name type="scientific">Phocaeicola vulgatus</name>
    <name type="common">Bacteroides vulgatus</name>
    <dbReference type="NCBI Taxonomy" id="821"/>
    <lineage>
        <taxon>Bacteria</taxon>
        <taxon>Pseudomonadati</taxon>
        <taxon>Bacteroidota</taxon>
        <taxon>Bacteroidia</taxon>
        <taxon>Bacteroidales</taxon>
        <taxon>Bacteroidaceae</taxon>
        <taxon>Phocaeicola</taxon>
    </lineage>
</organism>
<gene>
    <name evidence="7" type="ORF">EH214_02602</name>
</gene>
<accession>A0A662ZZ30</accession>
<keyword evidence="2" id="KW-1003">Cell membrane</keyword>
<evidence type="ECO:0000256" key="6">
    <source>
        <dbReference type="SAM" id="Phobius"/>
    </source>
</evidence>
<evidence type="ECO:0000256" key="1">
    <source>
        <dbReference type="ARBA" id="ARBA00004651"/>
    </source>
</evidence>
<name>A0A662ZZ30_PHOVU</name>
<keyword evidence="5 6" id="KW-0472">Membrane</keyword>
<keyword evidence="3 6" id="KW-0812">Transmembrane</keyword>
<evidence type="ECO:0000313" key="7">
    <source>
        <dbReference type="EMBL" id="TSE48173.1"/>
    </source>
</evidence>
<comment type="subcellular location">
    <subcellularLocation>
        <location evidence="1">Cell membrane</location>
        <topology evidence="1">Multi-pass membrane protein</topology>
    </subcellularLocation>
</comment>
<sequence length="509" mass="57316">MQAKSKIALNTIVLYLKLLISIACSLISTRWVLEALGSEDFGVYNLVAGIIAMFSFLNSSMSAATQRFLSIAAGKSKPIEVHKIFVCSLYLHLFIAILVLLLFELGGLYLINNVMVIPNSKYDDALIVLHFMSISSFFTIISAPYQAAITTHEALHIYAFTGVLESICKLLVAFILLNYLGNRLVLYTVCMMMVSINSFFIVWLYCSKVYAECKMEFLKIKEISYFKNICSYAGWNLMGALAIMTKSQGVALLLNSFFGVLINAAYGIVNQISSQLNFFTTTIVRAIEPQIVKSEGAGDRARMLRLCQTTCKFNTLLYLFFAVPFFFQTSVILNLWLKSIPDYTIIFCQISVLMGLVSQLSFGIEISIHAVGKIKWFQIINYSFQLLVLPIGYVFLKLGYAAENVLYISLFVNIISCFIISFFSKLYTGLGLTRYYTKVLLPLLFVIFCSFGLVWIFNINNGKSTLSTLIAISFGNILFVAVLSYFVVFDVIEKNALKNLIFNIYKKKL</sequence>
<evidence type="ECO:0000313" key="8">
    <source>
        <dbReference type="Proteomes" id="UP000408523"/>
    </source>
</evidence>
<feature type="transmembrane region" description="Helical" evidence="6">
    <location>
        <begin position="185"/>
        <end position="205"/>
    </location>
</feature>
<dbReference type="EMBL" id="RWHZ01000033">
    <property type="protein sequence ID" value="TSE48173.1"/>
    <property type="molecule type" value="Genomic_DNA"/>
</dbReference>
<dbReference type="AlphaFoldDB" id="A0A662ZZ30"/>
<dbReference type="GO" id="GO:0005886">
    <property type="term" value="C:plasma membrane"/>
    <property type="evidence" value="ECO:0007669"/>
    <property type="project" value="UniProtKB-SubCell"/>
</dbReference>
<feature type="transmembrane region" description="Helical" evidence="6">
    <location>
        <begin position="315"/>
        <end position="337"/>
    </location>
</feature>
<feature type="transmembrane region" description="Helical" evidence="6">
    <location>
        <begin position="439"/>
        <end position="457"/>
    </location>
</feature>
<comment type="caution">
    <text evidence="7">The sequence shown here is derived from an EMBL/GenBank/DDBJ whole genome shotgun (WGS) entry which is preliminary data.</text>
</comment>
<feature type="transmembrane region" description="Helical" evidence="6">
    <location>
        <begin position="157"/>
        <end position="179"/>
    </location>
</feature>
<evidence type="ECO:0000256" key="3">
    <source>
        <dbReference type="ARBA" id="ARBA00022692"/>
    </source>
</evidence>
<dbReference type="PANTHER" id="PTHR30250">
    <property type="entry name" value="PST FAMILY PREDICTED COLANIC ACID TRANSPORTER"/>
    <property type="match status" value="1"/>
</dbReference>
<reference evidence="7 8" key="1">
    <citation type="journal article" date="2019" name="Nat. Commun.">
        <title>Gram positive-like bacteriocins with broad spectrum anti-Bacteroidales activity encoded on mobile elements of the human gut microbiota.</title>
        <authorList>
            <person name="Bechon N."/>
            <person name="Coyne M.J.Jr."/>
            <person name="Laclare-Mceneany V."/>
            <person name="Chatzidaki-Livanis M."/>
            <person name="Ghigo J.-M."/>
            <person name="Comstock L.E."/>
        </authorList>
    </citation>
    <scope>NUCLEOTIDE SEQUENCE [LARGE SCALE GENOMIC DNA]</scope>
    <source>
        <strain evidence="7 8">CL01T12C17</strain>
    </source>
</reference>
<feature type="transmembrane region" description="Helical" evidence="6">
    <location>
        <begin position="376"/>
        <end position="395"/>
    </location>
</feature>
<evidence type="ECO:0008006" key="9">
    <source>
        <dbReference type="Google" id="ProtNLM"/>
    </source>
</evidence>
<feature type="transmembrane region" description="Helical" evidence="6">
    <location>
        <begin position="225"/>
        <end position="244"/>
    </location>
</feature>
<evidence type="ECO:0000256" key="2">
    <source>
        <dbReference type="ARBA" id="ARBA00022475"/>
    </source>
</evidence>